<protein>
    <recommendedName>
        <fullName evidence="1">F-box domain-containing protein</fullName>
    </recommendedName>
</protein>
<dbReference type="Proteomes" id="UP000217790">
    <property type="component" value="Unassembled WGS sequence"/>
</dbReference>
<gene>
    <name evidence="2" type="ORF">ARMGADRAFT_1035082</name>
</gene>
<feature type="domain" description="F-box" evidence="1">
    <location>
        <begin position="15"/>
        <end position="60"/>
    </location>
</feature>
<dbReference type="OrthoDB" id="3040461at2759"/>
<dbReference type="EMBL" id="KZ293680">
    <property type="protein sequence ID" value="PBK87189.1"/>
    <property type="molecule type" value="Genomic_DNA"/>
</dbReference>
<evidence type="ECO:0000313" key="2">
    <source>
        <dbReference type="EMBL" id="PBK87189.1"/>
    </source>
</evidence>
<dbReference type="InterPro" id="IPR001810">
    <property type="entry name" value="F-box_dom"/>
</dbReference>
<organism evidence="2 3">
    <name type="scientific">Armillaria gallica</name>
    <name type="common">Bulbous honey fungus</name>
    <name type="synonym">Armillaria bulbosa</name>
    <dbReference type="NCBI Taxonomy" id="47427"/>
    <lineage>
        <taxon>Eukaryota</taxon>
        <taxon>Fungi</taxon>
        <taxon>Dikarya</taxon>
        <taxon>Basidiomycota</taxon>
        <taxon>Agaricomycotina</taxon>
        <taxon>Agaricomycetes</taxon>
        <taxon>Agaricomycetidae</taxon>
        <taxon>Agaricales</taxon>
        <taxon>Marasmiineae</taxon>
        <taxon>Physalacriaceae</taxon>
        <taxon>Armillaria</taxon>
    </lineage>
</organism>
<proteinExistence type="predicted"/>
<evidence type="ECO:0000259" key="1">
    <source>
        <dbReference type="PROSITE" id="PS50181"/>
    </source>
</evidence>
<dbReference type="InParanoid" id="A0A2H3CVY5"/>
<dbReference type="PROSITE" id="PS50181">
    <property type="entry name" value="FBOX"/>
    <property type="match status" value="1"/>
</dbReference>
<dbReference type="SMART" id="SM00256">
    <property type="entry name" value="FBOX"/>
    <property type="match status" value="1"/>
</dbReference>
<accession>A0A2H3CVY5</accession>
<name>A0A2H3CVY5_ARMGA</name>
<sequence>MPSHSHHPTFQEDLLSDLENLPLELFEEIASYLDIRTLIALSLTSSIWRAACIRFFFHTLTLHGDHSYCSSSEFLADFKNQAPVPCLRNVVLKGLKEDRSNALLPWCTRVQSIKIKECLVGSTALLPSLILLADLELSNLTFGSVADYFLLLASLPSTLKKLTTRANIFRESQSIFHTMGLGVELEHLETKSAEDLSLLLRDDCPISLKSLRLAHV</sequence>
<dbReference type="Gene3D" id="1.20.1280.50">
    <property type="match status" value="1"/>
</dbReference>
<dbReference type="SUPFAM" id="SSF81383">
    <property type="entry name" value="F-box domain"/>
    <property type="match status" value="1"/>
</dbReference>
<evidence type="ECO:0000313" key="3">
    <source>
        <dbReference type="Proteomes" id="UP000217790"/>
    </source>
</evidence>
<dbReference type="InterPro" id="IPR036047">
    <property type="entry name" value="F-box-like_dom_sf"/>
</dbReference>
<dbReference type="CDD" id="cd09917">
    <property type="entry name" value="F-box_SF"/>
    <property type="match status" value="1"/>
</dbReference>
<dbReference type="Pfam" id="PF00646">
    <property type="entry name" value="F-box"/>
    <property type="match status" value="1"/>
</dbReference>
<reference evidence="3" key="1">
    <citation type="journal article" date="2017" name="Nat. Ecol. Evol.">
        <title>Genome expansion and lineage-specific genetic innovations in the forest pathogenic fungi Armillaria.</title>
        <authorList>
            <person name="Sipos G."/>
            <person name="Prasanna A.N."/>
            <person name="Walter M.C."/>
            <person name="O'Connor E."/>
            <person name="Balint B."/>
            <person name="Krizsan K."/>
            <person name="Kiss B."/>
            <person name="Hess J."/>
            <person name="Varga T."/>
            <person name="Slot J."/>
            <person name="Riley R."/>
            <person name="Boka B."/>
            <person name="Rigling D."/>
            <person name="Barry K."/>
            <person name="Lee J."/>
            <person name="Mihaltcheva S."/>
            <person name="LaButti K."/>
            <person name="Lipzen A."/>
            <person name="Waldron R."/>
            <person name="Moloney N.M."/>
            <person name="Sperisen C."/>
            <person name="Kredics L."/>
            <person name="Vagvoelgyi C."/>
            <person name="Patrignani A."/>
            <person name="Fitzpatrick D."/>
            <person name="Nagy I."/>
            <person name="Doyle S."/>
            <person name="Anderson J.B."/>
            <person name="Grigoriev I.V."/>
            <person name="Gueldener U."/>
            <person name="Muensterkoetter M."/>
            <person name="Nagy L.G."/>
        </authorList>
    </citation>
    <scope>NUCLEOTIDE SEQUENCE [LARGE SCALE GENOMIC DNA]</scope>
    <source>
        <strain evidence="3">Ar21-2</strain>
    </source>
</reference>
<keyword evidence="3" id="KW-1185">Reference proteome</keyword>
<dbReference type="AlphaFoldDB" id="A0A2H3CVY5"/>